<organism evidence="8 10">
    <name type="scientific">Geomonas paludis</name>
    <dbReference type="NCBI Taxonomy" id="2740185"/>
    <lineage>
        <taxon>Bacteria</taxon>
        <taxon>Pseudomonadati</taxon>
        <taxon>Thermodesulfobacteriota</taxon>
        <taxon>Desulfuromonadia</taxon>
        <taxon>Geobacterales</taxon>
        <taxon>Geobacteraceae</taxon>
        <taxon>Geomonas</taxon>
    </lineage>
</organism>
<feature type="transmembrane region" description="Helical" evidence="7">
    <location>
        <begin position="318"/>
        <end position="337"/>
    </location>
</feature>
<comment type="subcellular location">
    <subcellularLocation>
        <location evidence="1">Cell membrane</location>
        <topology evidence="1">Multi-pass membrane protein</topology>
    </subcellularLocation>
</comment>
<keyword evidence="11" id="KW-1185">Reference proteome</keyword>
<keyword evidence="5 7" id="KW-1133">Transmembrane helix</keyword>
<evidence type="ECO:0000256" key="4">
    <source>
        <dbReference type="ARBA" id="ARBA00022692"/>
    </source>
</evidence>
<keyword evidence="4 7" id="KW-0812">Transmembrane</keyword>
<evidence type="ECO:0000313" key="8">
    <source>
        <dbReference type="EMBL" id="GFO64140.1"/>
    </source>
</evidence>
<proteinExistence type="inferred from homology"/>
<feature type="transmembrane region" description="Helical" evidence="7">
    <location>
        <begin position="94"/>
        <end position="113"/>
    </location>
</feature>
<accession>A0A6V8MVM2</accession>
<dbReference type="Proteomes" id="UP000568888">
    <property type="component" value="Unassembled WGS sequence"/>
</dbReference>
<dbReference type="AlphaFoldDB" id="A0A6V8MVM2"/>
<dbReference type="Proteomes" id="UP000831485">
    <property type="component" value="Chromosome"/>
</dbReference>
<evidence type="ECO:0000256" key="3">
    <source>
        <dbReference type="ARBA" id="ARBA00022475"/>
    </source>
</evidence>
<dbReference type="NCBIfam" id="NF008133">
    <property type="entry name" value="PRK10881.1"/>
    <property type="match status" value="1"/>
</dbReference>
<protein>
    <submittedName>
        <fullName evidence="8">Ni/Fe-hydrogenase cytochrome b subunit</fullName>
        <ecNumber evidence="9">1.12.99.6</ecNumber>
    </submittedName>
</protein>
<reference evidence="9" key="3">
    <citation type="submission" date="2022-04" db="EMBL/GenBank/DDBJ databases">
        <authorList>
            <person name="Liu G."/>
        </authorList>
    </citation>
    <scope>NUCLEOTIDE SEQUENCE</scope>
    <source>
        <strain evidence="9">RG22</strain>
    </source>
</reference>
<feature type="transmembrane region" description="Helical" evidence="7">
    <location>
        <begin position="349"/>
        <end position="370"/>
    </location>
</feature>
<dbReference type="EMBL" id="CP096574">
    <property type="protein sequence ID" value="UPU34164.1"/>
    <property type="molecule type" value="Genomic_DNA"/>
</dbReference>
<dbReference type="PANTHER" id="PTHR30074:SF4">
    <property type="entry name" value="NI_FE-HYDROGENASE 2 B-TYPE CYTOCHROME SUBUNIT-RELATED"/>
    <property type="match status" value="1"/>
</dbReference>
<gene>
    <name evidence="8" type="primary">hybB_1</name>
    <name evidence="9" type="synonym">hybB</name>
    <name evidence="8" type="ORF">GMPD_20590</name>
    <name evidence="9" type="ORF">M1B72_11955</name>
</gene>
<name>A0A6V8MVM2_9BACT</name>
<dbReference type="InterPro" id="IPR005614">
    <property type="entry name" value="NrfD-like"/>
</dbReference>
<feature type="transmembrane region" description="Helical" evidence="7">
    <location>
        <begin position="20"/>
        <end position="38"/>
    </location>
</feature>
<dbReference type="RefSeq" id="WP_183346976.1">
    <property type="nucleotide sequence ID" value="NZ_BLXY01000003.1"/>
</dbReference>
<dbReference type="EMBL" id="BLXY01000003">
    <property type="protein sequence ID" value="GFO64140.1"/>
    <property type="molecule type" value="Genomic_DNA"/>
</dbReference>
<reference evidence="10" key="1">
    <citation type="submission" date="2020-06" db="EMBL/GenBank/DDBJ databases">
        <title>Draft genomic sequecing of Geomonas sp. Red736.</title>
        <authorList>
            <person name="Itoh H."/>
            <person name="Xu Z.X."/>
            <person name="Ushijima N."/>
            <person name="Masuda Y."/>
            <person name="Shiratori Y."/>
            <person name="Senoo K."/>
        </authorList>
    </citation>
    <scope>NUCLEOTIDE SEQUENCE [LARGE SCALE GENOMIC DNA]</scope>
    <source>
        <strain evidence="10">Red736</strain>
    </source>
</reference>
<dbReference type="PANTHER" id="PTHR30074">
    <property type="entry name" value="FORMATE DEHYDROGENASE, NITRATE-INDUCIBLE, CYTOCHROME B556 FDN SUBUNIT"/>
    <property type="match status" value="1"/>
</dbReference>
<dbReference type="EC" id="1.12.99.6" evidence="9"/>
<dbReference type="InterPro" id="IPR051817">
    <property type="entry name" value="FDH_cytochrome_b556_subunit"/>
</dbReference>
<feature type="transmembrane region" description="Helical" evidence="7">
    <location>
        <begin position="133"/>
        <end position="153"/>
    </location>
</feature>
<evidence type="ECO:0000256" key="5">
    <source>
        <dbReference type="ARBA" id="ARBA00022989"/>
    </source>
</evidence>
<dbReference type="GO" id="GO:0033748">
    <property type="term" value="F:hydrogenase (acceptor) activity"/>
    <property type="evidence" value="ECO:0007669"/>
    <property type="project" value="UniProtKB-EC"/>
</dbReference>
<keyword evidence="9" id="KW-0560">Oxidoreductase</keyword>
<reference evidence="8" key="2">
    <citation type="journal article" date="2021" name="Int. J. Syst. Evol. Microbiol.">
        <title>Geomonas silvestris sp. nov., Geomonas paludis sp. nov. and Geomonas limicola sp. nov., isolated from terrestrial environments, and emended description of the genus Geomonas.</title>
        <authorList>
            <person name="Itoh H."/>
            <person name="Xu Z."/>
            <person name="Masuda Y."/>
            <person name="Ushijima N."/>
            <person name="Hayakawa C."/>
            <person name="Shiratori Y."/>
            <person name="Senoo K."/>
        </authorList>
    </citation>
    <scope>NUCLEOTIDE SEQUENCE</scope>
    <source>
        <strain evidence="8">Red736</strain>
    </source>
</reference>
<evidence type="ECO:0000256" key="1">
    <source>
        <dbReference type="ARBA" id="ARBA00004651"/>
    </source>
</evidence>
<dbReference type="GO" id="GO:0009061">
    <property type="term" value="P:anaerobic respiration"/>
    <property type="evidence" value="ECO:0007669"/>
    <property type="project" value="TreeGrafter"/>
</dbReference>
<evidence type="ECO:0000256" key="6">
    <source>
        <dbReference type="ARBA" id="ARBA00023136"/>
    </source>
</evidence>
<evidence type="ECO:0000313" key="11">
    <source>
        <dbReference type="Proteomes" id="UP000831485"/>
    </source>
</evidence>
<comment type="similarity">
    <text evidence="2">Belongs to the NrfD family.</text>
</comment>
<evidence type="ECO:0000313" key="10">
    <source>
        <dbReference type="Proteomes" id="UP000568888"/>
    </source>
</evidence>
<keyword evidence="3" id="KW-1003">Cell membrane</keyword>
<feature type="transmembrane region" description="Helical" evidence="7">
    <location>
        <begin position="244"/>
        <end position="267"/>
    </location>
</feature>
<sequence length="417" mass="45494">MIADSTRHPGANGHIFTKSFFVLSILSLVGIFFTAVRFTKGIGAVSNLSDGYPWGIWVAYDVAIGTAVSCGGYTVALLSYIINRGRYHTLVKSAILTSLFGSFLAASSIVVEIGRPWNAHGLLSATSWQPNSAFFELVLCLFGYLIALSLEYLPNLLASMGRGTPTALRTLALNCLVRRALVAWQPAGEGSTPVASARLATIINRTLICSAVAGIILPTMHQSALGSLMLIASTKLHPLWHSPFLPLLFLINCIYFGYAIVIFVSILSSFVLERGFYNAQLAAVGRVIPWLTMAWLVIRIGDVMRRDQVPAVFHGDFYSIFFLAECFLMGIGAIPFFGVGTRHSPRRLFLAAVVMLLGGGLYRFNVYLIGFNPGTGWHYFPSFAEVMIAVGIVSLEILAYQLLIKLLPPLPAQQARY</sequence>
<keyword evidence="6 7" id="KW-0472">Membrane</keyword>
<evidence type="ECO:0000256" key="2">
    <source>
        <dbReference type="ARBA" id="ARBA00008929"/>
    </source>
</evidence>
<dbReference type="Pfam" id="PF03916">
    <property type="entry name" value="NrfD"/>
    <property type="match status" value="1"/>
</dbReference>
<feature type="transmembrane region" description="Helical" evidence="7">
    <location>
        <begin position="382"/>
        <end position="403"/>
    </location>
</feature>
<dbReference type="GO" id="GO:0005886">
    <property type="term" value="C:plasma membrane"/>
    <property type="evidence" value="ECO:0007669"/>
    <property type="project" value="UniProtKB-SubCell"/>
</dbReference>
<evidence type="ECO:0000313" key="9">
    <source>
        <dbReference type="EMBL" id="UPU34164.1"/>
    </source>
</evidence>
<feature type="transmembrane region" description="Helical" evidence="7">
    <location>
        <begin position="207"/>
        <end position="232"/>
    </location>
</feature>
<evidence type="ECO:0000256" key="7">
    <source>
        <dbReference type="SAM" id="Phobius"/>
    </source>
</evidence>
<feature type="transmembrane region" description="Helical" evidence="7">
    <location>
        <begin position="58"/>
        <end position="82"/>
    </location>
</feature>
<feature type="transmembrane region" description="Helical" evidence="7">
    <location>
        <begin position="279"/>
        <end position="298"/>
    </location>
</feature>